<evidence type="ECO:0000313" key="2">
    <source>
        <dbReference type="Proteomes" id="UP001431209"/>
    </source>
</evidence>
<dbReference type="SUPFAM" id="SSF101152">
    <property type="entry name" value="Mob1/phocein"/>
    <property type="match status" value="1"/>
</dbReference>
<evidence type="ECO:0000313" key="1">
    <source>
        <dbReference type="EMBL" id="KAL0484319.1"/>
    </source>
</evidence>
<keyword evidence="2" id="KW-1185">Reference proteome</keyword>
<reference evidence="1 2" key="1">
    <citation type="submission" date="2024-03" db="EMBL/GenBank/DDBJ databases">
        <title>The Acrasis kona genome and developmental transcriptomes reveal deep origins of eukaryotic multicellular pathways.</title>
        <authorList>
            <person name="Sheikh S."/>
            <person name="Fu C.-J."/>
            <person name="Brown M.W."/>
            <person name="Baldauf S.L."/>
        </authorList>
    </citation>
    <scope>NUCLEOTIDE SEQUENCE [LARGE SCALE GENOMIC DNA]</scope>
    <source>
        <strain evidence="1 2">ATCC MYA-3509</strain>
    </source>
</reference>
<organism evidence="1 2">
    <name type="scientific">Acrasis kona</name>
    <dbReference type="NCBI Taxonomy" id="1008807"/>
    <lineage>
        <taxon>Eukaryota</taxon>
        <taxon>Discoba</taxon>
        <taxon>Heterolobosea</taxon>
        <taxon>Tetramitia</taxon>
        <taxon>Eutetramitia</taxon>
        <taxon>Acrasidae</taxon>
        <taxon>Acrasis</taxon>
    </lineage>
</organism>
<dbReference type="SMART" id="SM01388">
    <property type="entry name" value="Mob1_phocein"/>
    <property type="match status" value="1"/>
</dbReference>
<gene>
    <name evidence="1" type="ORF">AKO1_004963</name>
</gene>
<accession>A0AAW2Z5Z3</accession>
<dbReference type="InterPro" id="IPR005301">
    <property type="entry name" value="MOB_kinase_act_fam"/>
</dbReference>
<keyword evidence="1" id="KW-0418">Kinase</keyword>
<dbReference type="PANTHER" id="PTHR22599">
    <property type="entry name" value="MPS ONE BINDER KINASE ACTIVATOR-LIKE MOB"/>
    <property type="match status" value="1"/>
</dbReference>
<dbReference type="GO" id="GO:0016301">
    <property type="term" value="F:kinase activity"/>
    <property type="evidence" value="ECO:0007669"/>
    <property type="project" value="UniProtKB-KW"/>
</dbReference>
<name>A0AAW2Z5Z3_9EUKA</name>
<comment type="caution">
    <text evidence="1">The sequence shown here is derived from an EMBL/GenBank/DDBJ whole genome shotgun (WGS) entry which is preliminary data.</text>
</comment>
<proteinExistence type="predicted"/>
<dbReference type="EMBL" id="JAOPGA020001034">
    <property type="protein sequence ID" value="KAL0484319.1"/>
    <property type="molecule type" value="Genomic_DNA"/>
</dbReference>
<keyword evidence="1" id="KW-0808">Transferase</keyword>
<dbReference type="AlphaFoldDB" id="A0AAW2Z5Z3"/>
<protein>
    <submittedName>
        <fullName evidence="1">MOB kinase activator</fullName>
    </submittedName>
</protein>
<dbReference type="Pfam" id="PF03637">
    <property type="entry name" value="Mob1_phocein"/>
    <property type="match status" value="1"/>
</dbReference>
<sequence length="229" mass="26528">MNLLGMLQNAMDVNKSMKPLKDFRRSTVQSMHKNATATLGIEDIENCVKLPPNEDKNEWLAVHVVDFYNVISLIYGQLQSYCDNSTCPQMSAGQSFMYLWRDENNDKMEPIKLSAKEYISRSLNWIRSTLDDEKVFPSSSDVPFPKKFEKIVKSIFKRIFRIYAHILYDHFPKVQALGIEAHINSSLKHFLLFSFEFGLLGKNELEPLNEHIINRLGSQYASKLNKTKK</sequence>
<dbReference type="Proteomes" id="UP001431209">
    <property type="component" value="Unassembled WGS sequence"/>
</dbReference>
<dbReference type="Gene3D" id="1.20.140.30">
    <property type="entry name" value="MOB kinase activator"/>
    <property type="match status" value="1"/>
</dbReference>
<dbReference type="InterPro" id="IPR036703">
    <property type="entry name" value="MOB_kinase_act_sf"/>
</dbReference>